<comment type="similarity">
    <text evidence="1">Belongs to the p23/wos2 family.</text>
</comment>
<dbReference type="GO" id="GO:0005829">
    <property type="term" value="C:cytosol"/>
    <property type="evidence" value="ECO:0007669"/>
    <property type="project" value="TreeGrafter"/>
</dbReference>
<dbReference type="SUPFAM" id="SSF49764">
    <property type="entry name" value="HSP20-like chaperones"/>
    <property type="match status" value="1"/>
</dbReference>
<sequence>MANSETPLLPEILWAQRHQFLFLTILVPSIEPNSVTLNISESQIEFKGRAGEERREYATTIQLFAPIDTEKSTHEIKARTVTMKLPKKTEVWWLRPSKDKMRNVKVDWELWREEDDPEIWGADIPIDIPEPEPPLEEDG</sequence>
<dbReference type="GO" id="GO:0006457">
    <property type="term" value="P:protein folding"/>
    <property type="evidence" value="ECO:0007669"/>
    <property type="project" value="TreeGrafter"/>
</dbReference>
<dbReference type="GO" id="GO:0005634">
    <property type="term" value="C:nucleus"/>
    <property type="evidence" value="ECO:0007669"/>
    <property type="project" value="TreeGrafter"/>
</dbReference>
<evidence type="ECO:0000313" key="4">
    <source>
        <dbReference type="Proteomes" id="UP000324800"/>
    </source>
</evidence>
<evidence type="ECO:0000256" key="1">
    <source>
        <dbReference type="ARBA" id="ARBA00025733"/>
    </source>
</evidence>
<dbReference type="OrthoDB" id="1564555at2759"/>
<dbReference type="PANTHER" id="PTHR22932:SF1">
    <property type="entry name" value="CO-CHAPERONE PROTEIN DAF-41"/>
    <property type="match status" value="1"/>
</dbReference>
<dbReference type="EMBL" id="SNRW01001548">
    <property type="protein sequence ID" value="KAA6395973.1"/>
    <property type="molecule type" value="Genomic_DNA"/>
</dbReference>
<evidence type="ECO:0000313" key="3">
    <source>
        <dbReference type="EMBL" id="KAA6395973.1"/>
    </source>
</evidence>
<dbReference type="InterPro" id="IPR008978">
    <property type="entry name" value="HSP20-like_chaperone"/>
</dbReference>
<dbReference type="GO" id="GO:0051879">
    <property type="term" value="F:Hsp90 protein binding"/>
    <property type="evidence" value="ECO:0007669"/>
    <property type="project" value="InterPro"/>
</dbReference>
<dbReference type="GO" id="GO:0051131">
    <property type="term" value="P:chaperone-mediated protein complex assembly"/>
    <property type="evidence" value="ECO:0007669"/>
    <property type="project" value="TreeGrafter"/>
</dbReference>
<reference evidence="3 4" key="1">
    <citation type="submission" date="2019-03" db="EMBL/GenBank/DDBJ databases">
        <title>Single cell metagenomics reveals metabolic interactions within the superorganism composed of flagellate Streblomastix strix and complex community of Bacteroidetes bacteria on its surface.</title>
        <authorList>
            <person name="Treitli S.C."/>
            <person name="Kolisko M."/>
            <person name="Husnik F."/>
            <person name="Keeling P."/>
            <person name="Hampl V."/>
        </authorList>
    </citation>
    <scope>NUCLEOTIDE SEQUENCE [LARGE SCALE GENOMIC DNA]</scope>
    <source>
        <strain evidence="3">ST1C</strain>
    </source>
</reference>
<dbReference type="PROSITE" id="PS51203">
    <property type="entry name" value="CS"/>
    <property type="match status" value="1"/>
</dbReference>
<accession>A0A5J4WMB2</accession>
<dbReference type="PANTHER" id="PTHR22932">
    <property type="entry name" value="TELOMERASE-BINDING PROTEIN P23 HSP90 CO-CHAPERONE"/>
    <property type="match status" value="1"/>
</dbReference>
<protein>
    <recommendedName>
        <fullName evidence="2">CS domain-containing protein</fullName>
    </recommendedName>
</protein>
<gene>
    <name evidence="3" type="ORF">EZS28_008499</name>
</gene>
<dbReference type="CDD" id="cd06465">
    <property type="entry name" value="p23_hB-ind1_like"/>
    <property type="match status" value="1"/>
</dbReference>
<dbReference type="InterPro" id="IPR007052">
    <property type="entry name" value="CS_dom"/>
</dbReference>
<dbReference type="Proteomes" id="UP000324800">
    <property type="component" value="Unassembled WGS sequence"/>
</dbReference>
<evidence type="ECO:0000259" key="2">
    <source>
        <dbReference type="PROSITE" id="PS51203"/>
    </source>
</evidence>
<organism evidence="3 4">
    <name type="scientific">Streblomastix strix</name>
    <dbReference type="NCBI Taxonomy" id="222440"/>
    <lineage>
        <taxon>Eukaryota</taxon>
        <taxon>Metamonada</taxon>
        <taxon>Preaxostyla</taxon>
        <taxon>Oxymonadida</taxon>
        <taxon>Streblomastigidae</taxon>
        <taxon>Streblomastix</taxon>
    </lineage>
</organism>
<dbReference type="Gene3D" id="2.60.40.790">
    <property type="match status" value="1"/>
</dbReference>
<feature type="domain" description="CS" evidence="2">
    <location>
        <begin position="7"/>
        <end position="97"/>
    </location>
</feature>
<dbReference type="InterPro" id="IPR045250">
    <property type="entry name" value="p23-like"/>
</dbReference>
<comment type="caution">
    <text evidence="3">The sequence shown here is derived from an EMBL/GenBank/DDBJ whole genome shotgun (WGS) entry which is preliminary data.</text>
</comment>
<dbReference type="Pfam" id="PF04969">
    <property type="entry name" value="CS"/>
    <property type="match status" value="1"/>
</dbReference>
<dbReference type="AlphaFoldDB" id="A0A5J4WMB2"/>
<dbReference type="GO" id="GO:0051087">
    <property type="term" value="F:protein-folding chaperone binding"/>
    <property type="evidence" value="ECO:0007669"/>
    <property type="project" value="TreeGrafter"/>
</dbReference>
<name>A0A5J4WMB2_9EUKA</name>
<proteinExistence type="inferred from homology"/>